<dbReference type="PROSITE" id="PS51635">
    <property type="entry name" value="PNPLA"/>
    <property type="match status" value="1"/>
</dbReference>
<evidence type="ECO:0000256" key="10">
    <source>
        <dbReference type="RuleBase" id="RU361262"/>
    </source>
</evidence>
<comment type="similarity">
    <text evidence="2">Belongs to the NTE family.</text>
</comment>
<dbReference type="eggNOG" id="KOG2968">
    <property type="taxonomic scope" value="Eukaryota"/>
</dbReference>
<comment type="domain">
    <text evidence="10">The nitrogen atoms of the two glycine residues in the GGXR motif define the oxyanion hole, and stabilize the oxyanion that forms during the nucleophilic attack by the catalytic serine during substrate cleavage.</text>
</comment>
<keyword evidence="6" id="KW-1133">Transmembrane helix</keyword>
<evidence type="ECO:0000313" key="14">
    <source>
        <dbReference type="Proteomes" id="UP000007264"/>
    </source>
</evidence>
<dbReference type="GeneID" id="17036862"/>
<dbReference type="SUPFAM" id="SSF51206">
    <property type="entry name" value="cAMP-binding domain-like"/>
    <property type="match status" value="3"/>
</dbReference>
<feature type="domain" description="Cyclic nucleotide-binding" evidence="11">
    <location>
        <begin position="9"/>
        <end position="115"/>
    </location>
</feature>
<evidence type="ECO:0000256" key="6">
    <source>
        <dbReference type="ARBA" id="ARBA00022989"/>
    </source>
</evidence>
<feature type="short sequence motif" description="DGA/G" evidence="9">
    <location>
        <begin position="755"/>
        <end position="757"/>
    </location>
</feature>
<feature type="non-terminal residue" evidence="13">
    <location>
        <position position="1"/>
    </location>
</feature>
<dbReference type="PROSITE" id="PS50042">
    <property type="entry name" value="CNMP_BINDING_3"/>
    <property type="match status" value="3"/>
</dbReference>
<reference evidence="13 14" key="1">
    <citation type="journal article" date="2012" name="Genome Biol.">
        <title>The genome of the polar eukaryotic microalga coccomyxa subellipsoidea reveals traits of cold adaptation.</title>
        <authorList>
            <person name="Blanc G."/>
            <person name="Agarkova I."/>
            <person name="Grimwood J."/>
            <person name="Kuo A."/>
            <person name="Brueggeman A."/>
            <person name="Dunigan D."/>
            <person name="Gurnon J."/>
            <person name="Ladunga I."/>
            <person name="Lindquist E."/>
            <person name="Lucas S."/>
            <person name="Pangilinan J."/>
            <person name="Proschold T."/>
            <person name="Salamov A."/>
            <person name="Schmutz J."/>
            <person name="Weeks D."/>
            <person name="Yamada T."/>
            <person name="Claverie J.M."/>
            <person name="Grigoriev I."/>
            <person name="Van Etten J."/>
            <person name="Lomsadze A."/>
            <person name="Borodovsky M."/>
        </authorList>
    </citation>
    <scope>NUCLEOTIDE SEQUENCE [LARGE SCALE GENOMIC DNA]</scope>
    <source>
        <strain evidence="13 14">C-169</strain>
    </source>
</reference>
<dbReference type="InterPro" id="IPR000595">
    <property type="entry name" value="cNMP-bd_dom"/>
</dbReference>
<comment type="subcellular location">
    <subcellularLocation>
        <location evidence="1">Membrane</location>
    </subcellularLocation>
</comment>
<keyword evidence="7 9" id="KW-0443">Lipid metabolism</keyword>
<dbReference type="PANTHER" id="PTHR14226">
    <property type="entry name" value="NEUROPATHY TARGET ESTERASE/SWISS CHEESE D.MELANOGASTER"/>
    <property type="match status" value="1"/>
</dbReference>
<dbReference type="InterPro" id="IPR002641">
    <property type="entry name" value="PNPLA_dom"/>
</dbReference>
<evidence type="ECO:0000256" key="5">
    <source>
        <dbReference type="ARBA" id="ARBA00022963"/>
    </source>
</evidence>
<dbReference type="EMBL" id="AGSI01000021">
    <property type="protein sequence ID" value="EIE18912.1"/>
    <property type="molecule type" value="Genomic_DNA"/>
</dbReference>
<evidence type="ECO:0000259" key="12">
    <source>
        <dbReference type="PROSITE" id="PS51635"/>
    </source>
</evidence>
<dbReference type="GO" id="GO:0004622">
    <property type="term" value="F:phosphatidylcholine lysophospholipase activity"/>
    <property type="evidence" value="ECO:0007669"/>
    <property type="project" value="UniProtKB-ARBA"/>
</dbReference>
<evidence type="ECO:0000256" key="2">
    <source>
        <dbReference type="ARBA" id="ARBA00006636"/>
    </source>
</evidence>
<feature type="active site" description="Proton acceptor" evidence="9">
    <location>
        <position position="755"/>
    </location>
</feature>
<feature type="active site" description="Nucleophile" evidence="9">
    <location>
        <position position="635"/>
    </location>
</feature>
<keyword evidence="5 9" id="KW-0442">Lipid degradation</keyword>
<dbReference type="GO" id="GO:0016020">
    <property type="term" value="C:membrane"/>
    <property type="evidence" value="ECO:0007669"/>
    <property type="project" value="UniProtKB-SubCell"/>
</dbReference>
<feature type="short sequence motif" description="GXGXXG" evidence="9">
    <location>
        <begin position="606"/>
        <end position="611"/>
    </location>
</feature>
<evidence type="ECO:0000256" key="9">
    <source>
        <dbReference type="PROSITE-ProRule" id="PRU01161"/>
    </source>
</evidence>
<dbReference type="SMART" id="SM00100">
    <property type="entry name" value="cNMP"/>
    <property type="match status" value="3"/>
</dbReference>
<dbReference type="InterPro" id="IPR050301">
    <property type="entry name" value="NTE"/>
</dbReference>
<evidence type="ECO:0000313" key="13">
    <source>
        <dbReference type="EMBL" id="EIE18912.1"/>
    </source>
</evidence>
<dbReference type="Gene3D" id="2.60.120.10">
    <property type="entry name" value="Jelly Rolls"/>
    <property type="match status" value="3"/>
</dbReference>
<comment type="function">
    <text evidence="10">Lipolytic acyl hydrolase (LAH).</text>
</comment>
<protein>
    <recommendedName>
        <fullName evidence="10">Patatin</fullName>
        <ecNumber evidence="10">3.1.1.-</ecNumber>
    </recommendedName>
</protein>
<dbReference type="AlphaFoldDB" id="I0YKJ3"/>
<dbReference type="InterPro" id="IPR016035">
    <property type="entry name" value="Acyl_Trfase/lysoPLipase"/>
</dbReference>
<dbReference type="Proteomes" id="UP000007264">
    <property type="component" value="Unassembled WGS sequence"/>
</dbReference>
<dbReference type="PANTHER" id="PTHR14226:SF29">
    <property type="entry name" value="NEUROPATHY TARGET ESTERASE SWS"/>
    <property type="match status" value="1"/>
</dbReference>
<keyword evidence="8" id="KW-0472">Membrane</keyword>
<sequence length="927" mass="101600">PNFFASTKFFACLDLLESQELFEATQMVKMQPKEVLFRVGDDSQSGIFIVVEGRLGVYLEENDSDSLTLTNTLITGESVGDLDVLDGARRSVTCIAMEEGATLVNVSRDLFMSFIAAKPRTLQIYLHKAMARLWRVAHFVLSDFLALSLDQMPAGGLTDEFWDLLLSNQAAAAPGLKSQVSGASPLGQPVLLRRGELLHGVDQPVRQFYVLLEGNMLAERAGKGKKQESGLVGPGSVVGAAAFLSSTRSRTAVRAAGTCCLAAFGPQELEALLEEDSDAFLELLLLAARSLGPVIRRFISLGLNRVWLKAGDPAYRQGEAAESLYIIISGRLRLLREDPAARLPLTVEEEVGRGEAVGAVWALTGGYHDTTALCVRDSEFVRMSKGAFELLAQQNPRATSRMLEGMARRIAAASSARGRRRGEIVTIALVPADIHATASSFSYVSQNSLEELFGPTLHLNASTLELSFPTAFQRLHISFYRSKLTSWMAAQEEDYRFILLEADAALTPWSRICISHADCVLLVGAEEASPQVNLLEEQLVWAPMGPPSEALVLLHRPGVEPTSTAAWITPRPLLARHHHVRLSNSKDMARVARWMAGKAVGLVLSGGGSRGLAHLGVLHALDDAGVPVDVIGGTSQGAFMAALYAQGLSWERMHRVVRDYAGAMGSVRHLLSDLTLPLISVFSGAGFDRVVRESFGHGAERIEDLWLNFFCMTTNLTRGEPSVHVEGLLWKLVRASMTIVGLVPPVTEGGELLIDGGYLNNMPVDVMRGLGVDTVIVVDVEDRDDSVWHNLTPIDGGLSGWRLLWDRWCPIPALRCASLSDTSMPRYNQIVNALTWMSHSQNLRRVAREHPIDLYLQPPVTRYRLLDYHLMDRIVRDSNRCATAACFQSTVCSMQHPPCRDACIFEADVYYLGCCFSPCMVAVMVFR</sequence>
<dbReference type="InterPro" id="IPR014710">
    <property type="entry name" value="RmlC-like_jellyroll"/>
</dbReference>
<feature type="domain" description="Cyclic nucleotide-binding" evidence="11">
    <location>
        <begin position="287"/>
        <end position="409"/>
    </location>
</feature>
<evidence type="ECO:0000256" key="7">
    <source>
        <dbReference type="ARBA" id="ARBA00023098"/>
    </source>
</evidence>
<evidence type="ECO:0000256" key="1">
    <source>
        <dbReference type="ARBA" id="ARBA00004370"/>
    </source>
</evidence>
<dbReference type="RefSeq" id="XP_005643456.1">
    <property type="nucleotide sequence ID" value="XM_005643399.1"/>
</dbReference>
<dbReference type="Pfam" id="PF01734">
    <property type="entry name" value="Patatin"/>
    <property type="match status" value="1"/>
</dbReference>
<keyword evidence="14" id="KW-1185">Reference proteome</keyword>
<accession>I0YKJ3</accession>
<keyword evidence="3" id="KW-0812">Transmembrane</keyword>
<dbReference type="SUPFAM" id="SSF52151">
    <property type="entry name" value="FabD/lysophospholipase-like"/>
    <property type="match status" value="1"/>
</dbReference>
<keyword evidence="4 9" id="KW-0378">Hydrolase</keyword>
<evidence type="ECO:0000259" key="11">
    <source>
        <dbReference type="PROSITE" id="PS50042"/>
    </source>
</evidence>
<comment type="caution">
    <text evidence="13">The sequence shown here is derived from an EMBL/GenBank/DDBJ whole genome shotgun (WGS) entry which is preliminary data.</text>
</comment>
<dbReference type="Pfam" id="PF24179">
    <property type="entry name" value="NTE_Ploop"/>
    <property type="match status" value="1"/>
</dbReference>
<evidence type="ECO:0000256" key="8">
    <source>
        <dbReference type="ARBA" id="ARBA00023136"/>
    </source>
</evidence>
<dbReference type="Pfam" id="PF00027">
    <property type="entry name" value="cNMP_binding"/>
    <property type="match status" value="3"/>
</dbReference>
<dbReference type="OrthoDB" id="514181at2759"/>
<organism evidence="13 14">
    <name type="scientific">Coccomyxa subellipsoidea (strain C-169)</name>
    <name type="common">Green microalga</name>
    <dbReference type="NCBI Taxonomy" id="574566"/>
    <lineage>
        <taxon>Eukaryota</taxon>
        <taxon>Viridiplantae</taxon>
        <taxon>Chlorophyta</taxon>
        <taxon>core chlorophytes</taxon>
        <taxon>Trebouxiophyceae</taxon>
        <taxon>Trebouxiophyceae incertae sedis</taxon>
        <taxon>Coccomyxaceae</taxon>
        <taxon>Coccomyxa</taxon>
        <taxon>Coccomyxa subellipsoidea</taxon>
    </lineage>
</organism>
<gene>
    <name evidence="13" type="ORF">COCSUDRAFT_20231</name>
</gene>
<dbReference type="InterPro" id="IPR018490">
    <property type="entry name" value="cNMP-bd_dom_sf"/>
</dbReference>
<dbReference type="STRING" id="574566.I0YKJ3"/>
<dbReference type="CDD" id="cd00038">
    <property type="entry name" value="CAP_ED"/>
    <property type="match status" value="3"/>
</dbReference>
<proteinExistence type="inferred from homology"/>
<dbReference type="EC" id="3.1.1.-" evidence="10"/>
<feature type="domain" description="PNPLA" evidence="12">
    <location>
        <begin position="602"/>
        <end position="768"/>
    </location>
</feature>
<dbReference type="Gene3D" id="3.40.1090.10">
    <property type="entry name" value="Cytosolic phospholipase A2 catalytic domain"/>
    <property type="match status" value="2"/>
</dbReference>
<feature type="domain" description="Cyclic nucleotide-binding" evidence="11">
    <location>
        <begin position="208"/>
        <end position="273"/>
    </location>
</feature>
<dbReference type="KEGG" id="csl:COCSUDRAFT_20231"/>
<comment type="similarity">
    <text evidence="10">Belongs to the patatin family.</text>
</comment>
<evidence type="ECO:0000256" key="3">
    <source>
        <dbReference type="ARBA" id="ARBA00022692"/>
    </source>
</evidence>
<dbReference type="GO" id="GO:0016042">
    <property type="term" value="P:lipid catabolic process"/>
    <property type="evidence" value="ECO:0007669"/>
    <property type="project" value="UniProtKB-UniRule"/>
</dbReference>
<evidence type="ECO:0000256" key="4">
    <source>
        <dbReference type="ARBA" id="ARBA00022801"/>
    </source>
</evidence>
<name>I0YKJ3_COCSC</name>
<dbReference type="InterPro" id="IPR056556">
    <property type="entry name" value="NTE1_P-loop_dom"/>
</dbReference>
<feature type="short sequence motif" description="GXSXG" evidence="9">
    <location>
        <begin position="633"/>
        <end position="637"/>
    </location>
</feature>